<dbReference type="AlphaFoldDB" id="A0AAE4SXV6"/>
<evidence type="ECO:0000256" key="11">
    <source>
        <dbReference type="ARBA" id="ARBA00034006"/>
    </source>
</evidence>
<dbReference type="RefSeq" id="WP_259885252.1">
    <property type="nucleotide sequence ID" value="NZ_JAVBIB010000012.1"/>
</dbReference>
<dbReference type="NCBIfam" id="NF009538">
    <property type="entry name" value="PRK12904.1"/>
    <property type="match status" value="1"/>
</dbReference>
<evidence type="ECO:0000259" key="17">
    <source>
        <dbReference type="PROSITE" id="PS51196"/>
    </source>
</evidence>
<dbReference type="PROSITE" id="PS51192">
    <property type="entry name" value="HELICASE_ATP_BIND_1"/>
    <property type="match status" value="1"/>
</dbReference>
<dbReference type="GO" id="GO:0006605">
    <property type="term" value="P:protein targeting"/>
    <property type="evidence" value="ECO:0007669"/>
    <property type="project" value="UniProtKB-UniRule"/>
</dbReference>
<dbReference type="InterPro" id="IPR011116">
    <property type="entry name" value="SecA_Wing/Scaffold"/>
</dbReference>
<dbReference type="PRINTS" id="PR00906">
    <property type="entry name" value="SECA"/>
</dbReference>
<evidence type="ECO:0000313" key="18">
    <source>
        <dbReference type="EMBL" id="MDV2419736.1"/>
    </source>
</evidence>
<comment type="subcellular location">
    <subcellularLocation>
        <location evidence="12">Cell membrane</location>
        <topology evidence="12">Peripheral membrane protein</topology>
        <orientation evidence="12">Cytoplasmic side</orientation>
    </subcellularLocation>
    <subcellularLocation>
        <location evidence="12">Cytoplasm</location>
    </subcellularLocation>
    <text evidence="12">Distribution is 50-50.</text>
</comment>
<dbReference type="Pfam" id="PF21090">
    <property type="entry name" value="P-loop_SecA"/>
    <property type="match status" value="1"/>
</dbReference>
<dbReference type="SUPFAM" id="SSF81767">
    <property type="entry name" value="Pre-protein crosslinking domain of SecA"/>
    <property type="match status" value="1"/>
</dbReference>
<dbReference type="PANTHER" id="PTHR30612">
    <property type="entry name" value="SECA INNER MEMBRANE COMPONENT OF SEC PROTEIN SECRETION SYSTEM"/>
    <property type="match status" value="1"/>
</dbReference>
<dbReference type="GO" id="GO:0017038">
    <property type="term" value="P:protein import"/>
    <property type="evidence" value="ECO:0007669"/>
    <property type="project" value="InterPro"/>
</dbReference>
<evidence type="ECO:0000259" key="16">
    <source>
        <dbReference type="PROSITE" id="PS51194"/>
    </source>
</evidence>
<dbReference type="CDD" id="cd18803">
    <property type="entry name" value="SF2_C_secA"/>
    <property type="match status" value="1"/>
</dbReference>
<evidence type="ECO:0000256" key="14">
    <source>
        <dbReference type="SAM" id="MobiDB-lite"/>
    </source>
</evidence>
<dbReference type="SMART" id="SM00958">
    <property type="entry name" value="SecA_PP_bind"/>
    <property type="match status" value="1"/>
</dbReference>
<comment type="catalytic activity">
    <reaction evidence="11 12">
        <text>ATP + H2O + cellular proteinSide 1 = ADP + phosphate + cellular proteinSide 2.</text>
        <dbReference type="EC" id="7.4.2.8"/>
    </reaction>
</comment>
<dbReference type="GO" id="GO:0005829">
    <property type="term" value="C:cytosol"/>
    <property type="evidence" value="ECO:0007669"/>
    <property type="project" value="TreeGrafter"/>
</dbReference>
<keyword evidence="2 12" id="KW-0813">Transport</keyword>
<dbReference type="InterPro" id="IPR020937">
    <property type="entry name" value="SecA_CS"/>
</dbReference>
<proteinExistence type="inferred from homology"/>
<evidence type="ECO:0000313" key="19">
    <source>
        <dbReference type="Proteomes" id="UP001185706"/>
    </source>
</evidence>
<gene>
    <name evidence="12 18" type="primary">secA</name>
    <name evidence="18" type="ORF">RAE03_08115</name>
</gene>
<dbReference type="SUPFAM" id="SSF52540">
    <property type="entry name" value="P-loop containing nucleoside triphosphate hydrolases"/>
    <property type="match status" value="2"/>
</dbReference>
<name>A0AAE4SXV6_9CORY</name>
<feature type="binding site" evidence="12">
    <location>
        <position position="492"/>
    </location>
    <ligand>
        <name>ATP</name>
        <dbReference type="ChEBI" id="CHEBI:30616"/>
    </ligand>
</feature>
<keyword evidence="6 12" id="KW-0067">ATP-binding</keyword>
<feature type="domain" description="Helicase ATP-binding" evidence="15">
    <location>
        <begin position="87"/>
        <end position="245"/>
    </location>
</feature>
<dbReference type="Pfam" id="PF01043">
    <property type="entry name" value="SecA_PP_bind"/>
    <property type="match status" value="1"/>
</dbReference>
<comment type="subunit">
    <text evidence="12">Monomer and homodimer. Part of the essential Sec protein translocation apparatus which comprises SecA, SecYEG and auxiliary proteins SecDF. Other proteins may also be involved.</text>
</comment>
<feature type="binding site" evidence="12">
    <location>
        <position position="85"/>
    </location>
    <ligand>
        <name>ATP</name>
        <dbReference type="ChEBI" id="CHEBI:30616"/>
    </ligand>
</feature>
<dbReference type="Gene3D" id="3.40.50.300">
    <property type="entry name" value="P-loop containing nucleotide triphosphate hydrolases"/>
    <property type="match status" value="2"/>
</dbReference>
<dbReference type="HAMAP" id="MF_01382">
    <property type="entry name" value="SecA"/>
    <property type="match status" value="1"/>
</dbReference>
<dbReference type="NCBIfam" id="TIGR00963">
    <property type="entry name" value="secA"/>
    <property type="match status" value="1"/>
</dbReference>
<keyword evidence="7 12" id="KW-0653">Protein transport</keyword>
<dbReference type="PROSITE" id="PS01312">
    <property type="entry name" value="SECA"/>
    <property type="match status" value="1"/>
</dbReference>
<dbReference type="SMART" id="SM00957">
    <property type="entry name" value="SecA_DEAD"/>
    <property type="match status" value="1"/>
</dbReference>
<comment type="similarity">
    <text evidence="1 12 13">Belongs to the SecA family.</text>
</comment>
<evidence type="ECO:0000256" key="4">
    <source>
        <dbReference type="ARBA" id="ARBA00022490"/>
    </source>
</evidence>
<dbReference type="EC" id="7.4.2.8" evidence="12"/>
<dbReference type="InterPro" id="IPR011130">
    <property type="entry name" value="SecA_preprotein_X-link_dom"/>
</dbReference>
<dbReference type="FunFam" id="1.10.3060.10:FF:000002">
    <property type="entry name" value="Preprotein translocase subunit SecA"/>
    <property type="match status" value="1"/>
</dbReference>
<feature type="domain" description="Helicase C-terminal" evidence="16">
    <location>
        <begin position="418"/>
        <end position="619"/>
    </location>
</feature>
<evidence type="ECO:0000256" key="6">
    <source>
        <dbReference type="ARBA" id="ARBA00022840"/>
    </source>
</evidence>
<protein>
    <recommendedName>
        <fullName evidence="12 13">Protein translocase subunit SecA</fullName>
        <ecNumber evidence="12">7.4.2.8</ecNumber>
    </recommendedName>
</protein>
<evidence type="ECO:0000256" key="8">
    <source>
        <dbReference type="ARBA" id="ARBA00022967"/>
    </source>
</evidence>
<dbReference type="GO" id="GO:0065002">
    <property type="term" value="P:intracellular protein transmembrane transport"/>
    <property type="evidence" value="ECO:0007669"/>
    <property type="project" value="UniProtKB-UniRule"/>
</dbReference>
<dbReference type="FunFam" id="3.40.50.300:FF:000113">
    <property type="entry name" value="Preprotein translocase subunit SecA"/>
    <property type="match status" value="1"/>
</dbReference>
<evidence type="ECO:0000256" key="10">
    <source>
        <dbReference type="ARBA" id="ARBA00023136"/>
    </source>
</evidence>
<dbReference type="InterPro" id="IPR027417">
    <property type="entry name" value="P-loop_NTPase"/>
</dbReference>
<dbReference type="PANTHER" id="PTHR30612:SF0">
    <property type="entry name" value="CHLOROPLAST PROTEIN-TRANSPORTING ATPASE"/>
    <property type="match status" value="1"/>
</dbReference>
<dbReference type="PROSITE" id="PS51194">
    <property type="entry name" value="HELICASE_CTER"/>
    <property type="match status" value="1"/>
</dbReference>
<dbReference type="InterPro" id="IPR014018">
    <property type="entry name" value="SecA_motor_DEAD"/>
</dbReference>
<comment type="caution">
    <text evidence="18">The sequence shown here is derived from an EMBL/GenBank/DDBJ whole genome shotgun (WGS) entry which is preliminary data.</text>
</comment>
<feature type="binding site" evidence="12">
    <location>
        <begin position="103"/>
        <end position="107"/>
    </location>
    <ligand>
        <name>ATP</name>
        <dbReference type="ChEBI" id="CHEBI:30616"/>
    </ligand>
</feature>
<dbReference type="PROSITE" id="PS51196">
    <property type="entry name" value="SECA_MOTOR_DEAD"/>
    <property type="match status" value="1"/>
</dbReference>
<evidence type="ECO:0000256" key="2">
    <source>
        <dbReference type="ARBA" id="ARBA00022448"/>
    </source>
</evidence>
<dbReference type="InterPro" id="IPR000185">
    <property type="entry name" value="SecA"/>
</dbReference>
<dbReference type="InterPro" id="IPR014001">
    <property type="entry name" value="Helicase_ATP-bd"/>
</dbReference>
<evidence type="ECO:0000256" key="13">
    <source>
        <dbReference type="RuleBase" id="RU003874"/>
    </source>
</evidence>
<dbReference type="CDD" id="cd17928">
    <property type="entry name" value="DEXDc_SecA"/>
    <property type="match status" value="1"/>
</dbReference>
<dbReference type="InterPro" id="IPR011115">
    <property type="entry name" value="SecA_DEAD"/>
</dbReference>
<feature type="domain" description="SecA family profile" evidence="17">
    <location>
        <begin position="1"/>
        <end position="614"/>
    </location>
</feature>
<keyword evidence="5 12" id="KW-0547">Nucleotide-binding</keyword>
<keyword evidence="8 12" id="KW-1278">Translocase</keyword>
<keyword evidence="10 12" id="KW-0472">Membrane</keyword>
<sequence length="861" mass="97132">MFGLSKLLRAGEGRTVKRLGKMADDVIALEDKYAELSDDELKAKTDEFKTRLKDGEEMNDILLEAFATVREAAWRVLDQKHYRVQIMGGAALHFGNVAEMRTGEGKTLTSLLPAYLNALDGKGVHIVTVNDYLAKRDAEMMGRVHRWLGLSVGVILSEMRPPERKAAYDCDITYGTNNELGFDYLRDNMVRSLNDVVQRGHNYCIVDEVDSILIDEARTPLIISGPVDGSSQFYGVFAQLAPRMREGIHYEVDHKKRTIGVLEEGVEFVEDQLGIDNLYAPEHSQLVSYLNNALKAKELFTRDKDYIVRNGEVMIVDGFTGRVLAGRRYNEGMHQAIEAKEQVEIKNENQTLATVTLQNYFRLYEKISGMTGTAETEAAELHSIYDLDVVSIPTNRPNQRADHSDRIYKTQEAKFAAVVDDIAEHVESKQPVLVGTTSVERSEYLSQLLSKRGIKHNVLNAKHHEEEGQIIARAGRPGTVTVATNMAGRGTDIVLGGNPEVILDEKLRERGLDPFEDEEKYQEAWEAEIDAERERSKKLGDQVREAGGLYVLGTERHESRRIDNQLRGRTGRQGDPGETRFYLSMRDELMVRFVGQSMENMMNRLNVPDDVPIEAKMVSNSIKGAQAQVENQNFEMRKNVLKYDEVLNEQRKVVYATRHDILDAGDIQDNIRGMIDDTVSAYVAGATATGYVEDWDLDELWNALESLYGPTISHEELVEGSEYGSPGELSAEQLRDALVQDANNEYDKLEESVTAIGGEQQMRNTERMVILPIIDQKWREHLYEMDYLKEGIGLRAMAQRDPLVEYQKEGGEMFNAMNDGVKEETVRQLFMLRKQFKQQEEEKASESAATATGNGEGTVEA</sequence>
<dbReference type="InterPro" id="IPR036670">
    <property type="entry name" value="SecA_X-link_sf"/>
</dbReference>
<feature type="region of interest" description="Disordered" evidence="14">
    <location>
        <begin position="837"/>
        <end position="861"/>
    </location>
</feature>
<dbReference type="GO" id="GO:0005886">
    <property type="term" value="C:plasma membrane"/>
    <property type="evidence" value="ECO:0007669"/>
    <property type="project" value="UniProtKB-SubCell"/>
</dbReference>
<dbReference type="EMBL" id="JAVBIB010000012">
    <property type="protein sequence ID" value="MDV2419736.1"/>
    <property type="molecule type" value="Genomic_DNA"/>
</dbReference>
<evidence type="ECO:0000259" key="15">
    <source>
        <dbReference type="PROSITE" id="PS51192"/>
    </source>
</evidence>
<organism evidence="18 19">
    <name type="scientific">Corynebacterium tuberculostearicum</name>
    <dbReference type="NCBI Taxonomy" id="38304"/>
    <lineage>
        <taxon>Bacteria</taxon>
        <taxon>Bacillati</taxon>
        <taxon>Actinomycetota</taxon>
        <taxon>Actinomycetes</taxon>
        <taxon>Mycobacteriales</taxon>
        <taxon>Corynebacteriaceae</taxon>
        <taxon>Corynebacterium</taxon>
    </lineage>
</organism>
<evidence type="ECO:0000256" key="1">
    <source>
        <dbReference type="ARBA" id="ARBA00007650"/>
    </source>
</evidence>
<dbReference type="Gene3D" id="3.90.1440.10">
    <property type="entry name" value="SecA, preprotein cross-linking domain"/>
    <property type="match status" value="1"/>
</dbReference>
<dbReference type="Pfam" id="PF07517">
    <property type="entry name" value="SecA_DEAD"/>
    <property type="match status" value="1"/>
</dbReference>
<dbReference type="InterPro" id="IPR036266">
    <property type="entry name" value="SecA_Wing/Scaffold_sf"/>
</dbReference>
<dbReference type="Gene3D" id="1.10.3060.10">
    <property type="entry name" value="Helical scaffold and wing domains of SecA"/>
    <property type="match status" value="1"/>
</dbReference>
<dbReference type="SUPFAM" id="SSF81886">
    <property type="entry name" value="Helical scaffold and wing domains of SecA"/>
    <property type="match status" value="1"/>
</dbReference>
<dbReference type="GO" id="GO:0031522">
    <property type="term" value="C:cell envelope Sec protein transport complex"/>
    <property type="evidence" value="ECO:0007669"/>
    <property type="project" value="TreeGrafter"/>
</dbReference>
<dbReference type="FunFam" id="3.90.1440.10:FF:000002">
    <property type="entry name" value="Protein translocase subunit SecA"/>
    <property type="match status" value="1"/>
</dbReference>
<evidence type="ECO:0000256" key="3">
    <source>
        <dbReference type="ARBA" id="ARBA00022475"/>
    </source>
</evidence>
<dbReference type="GO" id="GO:0043952">
    <property type="term" value="P:protein transport by the Sec complex"/>
    <property type="evidence" value="ECO:0007669"/>
    <property type="project" value="UniProtKB-ARBA"/>
</dbReference>
<keyword evidence="9 12" id="KW-0811">Translocation</keyword>
<keyword evidence="4 12" id="KW-0963">Cytoplasm</keyword>
<dbReference type="GO" id="GO:0005524">
    <property type="term" value="F:ATP binding"/>
    <property type="evidence" value="ECO:0007669"/>
    <property type="project" value="UniProtKB-UniRule"/>
</dbReference>
<evidence type="ECO:0000256" key="5">
    <source>
        <dbReference type="ARBA" id="ARBA00022741"/>
    </source>
</evidence>
<dbReference type="InterPro" id="IPR001650">
    <property type="entry name" value="Helicase_C-like"/>
</dbReference>
<dbReference type="InterPro" id="IPR044722">
    <property type="entry name" value="SecA_SF2_C"/>
</dbReference>
<reference evidence="18" key="1">
    <citation type="submission" date="2023-08" db="EMBL/GenBank/DDBJ databases">
        <title>Genomic characterization of the C. tuberculostearicum species complex, a ubiquitous member of the human skin microbiome.</title>
        <authorList>
            <person name="Ahmed N."/>
            <person name="Deming C."/>
            <person name="Conlan S."/>
            <person name="Segre J."/>
        </authorList>
    </citation>
    <scope>NUCLEOTIDE SEQUENCE</scope>
    <source>
        <strain evidence="18">CTNIH22</strain>
    </source>
</reference>
<comment type="function">
    <text evidence="12">Part of the Sec protein translocase complex. Interacts with the SecYEG preprotein conducting channel. Has a central role in coupling the hydrolysis of ATP to the transfer of proteins into and across the cell membrane, serving as an ATP-driven molecular motor driving the stepwise translocation of polypeptide chains across the membrane.</text>
</comment>
<evidence type="ECO:0000256" key="12">
    <source>
        <dbReference type="HAMAP-Rule" id="MF_01382"/>
    </source>
</evidence>
<dbReference type="Proteomes" id="UP001185706">
    <property type="component" value="Unassembled WGS sequence"/>
</dbReference>
<keyword evidence="3 12" id="KW-1003">Cell membrane</keyword>
<dbReference type="FunFam" id="3.40.50.300:FF:000334">
    <property type="entry name" value="Protein translocase subunit SecA"/>
    <property type="match status" value="1"/>
</dbReference>
<dbReference type="Pfam" id="PF07516">
    <property type="entry name" value="SecA_SW"/>
    <property type="match status" value="1"/>
</dbReference>
<evidence type="ECO:0000256" key="7">
    <source>
        <dbReference type="ARBA" id="ARBA00022927"/>
    </source>
</evidence>
<dbReference type="GO" id="GO:0008564">
    <property type="term" value="F:protein-exporting ATPase activity"/>
    <property type="evidence" value="ECO:0007669"/>
    <property type="project" value="UniProtKB-EC"/>
</dbReference>
<evidence type="ECO:0000256" key="9">
    <source>
        <dbReference type="ARBA" id="ARBA00023010"/>
    </source>
</evidence>
<accession>A0AAE4SXV6</accession>